<feature type="compositionally biased region" description="Low complexity" evidence="1">
    <location>
        <begin position="37"/>
        <end position="51"/>
    </location>
</feature>
<sequence>MSIIQQYYVPTTTTKPGSPKLTVSSSFKTFRTSIYASRTTRSPTSPGSDRSMASASSGRGQGGLAASPAAPASLSAKATNDPVLRNTLRYTISAREYALLHRYVLSKSRQLKKRVPTVETVNRIMNGDAGASSDRKGKAKAQEGAAPVDMSVADVGSTSAGVNAGAGAILGADDYNARAVRHSIRVFATTAVAMKAWGMIATRFMGQKQDPKLKKQPLHKSPVFRLSLSLSSILLLYRLLFRFFTRLRLHILDASAEPFRKRNPRTANTLTSPYAPAVGASLAGLALGIYPAEQLRVTIAIYAMFRALEFSWNFAEDGGLVWGREKNGRMKKRPWWFGSWLLQPFAFGQLLHSFVFDLDCFPTAYGDFIMKNSSAYLHQRPKDYPAGLKWPGTREVVDSLGQMARLNWPRTFLTFWLRSFPPLTRFFLLIYSAFLVPRYKALYNFPFTTLNKLVMNALRMSAFVTGSISSAWASICFFQTWLPRSFLATQRFFLGGFLAGFWAWVERKQGRGVFLYSARASVDSLWKVGVKRRWWKAMKAGDVWVFVLAVMLTGAVYERDARAVREDSWRKGISWIRGQGFRDWAIEEELSDDGQSDVEDGGSDAESEFVESVEFVERAS</sequence>
<evidence type="ECO:0000313" key="4">
    <source>
        <dbReference type="Proteomes" id="UP001430848"/>
    </source>
</evidence>
<dbReference type="InterPro" id="IPR026749">
    <property type="entry name" value="Tmem135"/>
</dbReference>
<dbReference type="Proteomes" id="UP001430848">
    <property type="component" value="Unassembled WGS sequence"/>
</dbReference>
<organism evidence="3 4">
    <name type="scientific">Diaporthe eres</name>
    <name type="common">Phomopsis oblonga</name>
    <dbReference type="NCBI Taxonomy" id="83184"/>
    <lineage>
        <taxon>Eukaryota</taxon>
        <taxon>Fungi</taxon>
        <taxon>Dikarya</taxon>
        <taxon>Ascomycota</taxon>
        <taxon>Pezizomycotina</taxon>
        <taxon>Sordariomycetes</taxon>
        <taxon>Sordariomycetidae</taxon>
        <taxon>Diaporthales</taxon>
        <taxon>Diaporthaceae</taxon>
        <taxon>Diaporthe</taxon>
        <taxon>Diaporthe eres species complex</taxon>
    </lineage>
</organism>
<feature type="compositionally biased region" description="Acidic residues" evidence="1">
    <location>
        <begin position="590"/>
        <end position="611"/>
    </location>
</feature>
<keyword evidence="2" id="KW-0472">Membrane</keyword>
<feature type="transmembrane region" description="Helical" evidence="2">
    <location>
        <begin position="334"/>
        <end position="355"/>
    </location>
</feature>
<feature type="transmembrane region" description="Helical" evidence="2">
    <location>
        <begin position="488"/>
        <end position="505"/>
    </location>
</feature>
<feature type="transmembrane region" description="Helical" evidence="2">
    <location>
        <begin position="415"/>
        <end position="436"/>
    </location>
</feature>
<feature type="transmembrane region" description="Helical" evidence="2">
    <location>
        <begin position="457"/>
        <end position="482"/>
    </location>
</feature>
<dbReference type="PANTHER" id="PTHR12459">
    <property type="entry name" value="TRANSMEMBRANE PROTEIN 135-RELATED"/>
    <property type="match status" value="1"/>
</dbReference>
<gene>
    <name evidence="3" type="ORF">SLS63_007187</name>
</gene>
<feature type="region of interest" description="Disordered" evidence="1">
    <location>
        <begin position="34"/>
        <end position="76"/>
    </location>
</feature>
<accession>A0ABR1P663</accession>
<evidence type="ECO:0008006" key="5">
    <source>
        <dbReference type="Google" id="ProtNLM"/>
    </source>
</evidence>
<name>A0ABR1P663_DIAER</name>
<keyword evidence="2" id="KW-1133">Transmembrane helix</keyword>
<evidence type="ECO:0000256" key="1">
    <source>
        <dbReference type="SAM" id="MobiDB-lite"/>
    </source>
</evidence>
<evidence type="ECO:0000313" key="3">
    <source>
        <dbReference type="EMBL" id="KAK7727364.1"/>
    </source>
</evidence>
<evidence type="ECO:0000256" key="2">
    <source>
        <dbReference type="SAM" id="Phobius"/>
    </source>
</evidence>
<comment type="caution">
    <text evidence="3">The sequence shown here is derived from an EMBL/GenBank/DDBJ whole genome shotgun (WGS) entry which is preliminary data.</text>
</comment>
<feature type="transmembrane region" description="Helical" evidence="2">
    <location>
        <begin position="223"/>
        <end position="241"/>
    </location>
</feature>
<dbReference type="PANTHER" id="PTHR12459:SF19">
    <property type="entry name" value="TRANSMEMBRANE PROTEIN 135 N-TERMINAL DOMAIN-CONTAINING PROTEIN"/>
    <property type="match status" value="1"/>
</dbReference>
<feature type="transmembrane region" description="Helical" evidence="2">
    <location>
        <begin position="540"/>
        <end position="557"/>
    </location>
</feature>
<proteinExistence type="predicted"/>
<reference evidence="3 4" key="1">
    <citation type="submission" date="2024-02" db="EMBL/GenBank/DDBJ databases">
        <title>De novo assembly and annotation of 12 fungi associated with fruit tree decline syndrome in Ontario, Canada.</title>
        <authorList>
            <person name="Sulman M."/>
            <person name="Ellouze W."/>
            <person name="Ilyukhin E."/>
        </authorList>
    </citation>
    <scope>NUCLEOTIDE SEQUENCE [LARGE SCALE GENOMIC DNA]</scope>
    <source>
        <strain evidence="3 4">M169</strain>
    </source>
</reference>
<dbReference type="EMBL" id="JAKNSF020000038">
    <property type="protein sequence ID" value="KAK7727364.1"/>
    <property type="molecule type" value="Genomic_DNA"/>
</dbReference>
<protein>
    <recommendedName>
        <fullName evidence="5">Integral membrane protein</fullName>
    </recommendedName>
</protein>
<feature type="region of interest" description="Disordered" evidence="1">
    <location>
        <begin position="590"/>
        <end position="620"/>
    </location>
</feature>
<keyword evidence="2" id="KW-0812">Transmembrane</keyword>
<feature type="compositionally biased region" description="Low complexity" evidence="1">
    <location>
        <begin position="64"/>
        <end position="76"/>
    </location>
</feature>
<keyword evidence="4" id="KW-1185">Reference proteome</keyword>